<dbReference type="InterPro" id="IPR001789">
    <property type="entry name" value="Sig_transdc_resp-reg_receiver"/>
</dbReference>
<keyword evidence="3 4" id="KW-0597">Phosphoprotein</keyword>
<dbReference type="Pfam" id="PF02518">
    <property type="entry name" value="HATPase_c"/>
    <property type="match status" value="1"/>
</dbReference>
<comment type="caution">
    <text evidence="8">The sequence shown here is derived from an EMBL/GenBank/DDBJ whole genome shotgun (WGS) entry which is preliminary data.</text>
</comment>
<dbReference type="InterPro" id="IPR011006">
    <property type="entry name" value="CheY-like_superfamily"/>
</dbReference>
<comment type="catalytic activity">
    <reaction evidence="1">
        <text>ATP + protein L-histidine = ADP + protein N-phospho-L-histidine.</text>
        <dbReference type="EC" id="2.7.13.3"/>
    </reaction>
</comment>
<dbReference type="PANTHER" id="PTHR43065">
    <property type="entry name" value="SENSOR HISTIDINE KINASE"/>
    <property type="match status" value="1"/>
</dbReference>
<dbReference type="Pfam" id="PF22588">
    <property type="entry name" value="dCache_1_like"/>
    <property type="match status" value="1"/>
</dbReference>
<dbReference type="Gene3D" id="1.10.287.130">
    <property type="match status" value="1"/>
</dbReference>
<dbReference type="PANTHER" id="PTHR43065:SF49">
    <property type="entry name" value="HISTIDINE KINASE"/>
    <property type="match status" value="1"/>
</dbReference>
<sequence length="736" mass="78085">MSVSAPDRPTSPMPAISRSLQILAAVVLLLIVAVTMQQLLQLRSGVLDDTKRQLARLDMVFAEHTGRAMETVDLVMGTVIEALHESDQAGGAAPVAINDDLQRRIAGVREVTEIAVADPSGRILYSSRAAAAGNEMLPAAGLALLHHHATHATDAPQVSGPLRAADGHWTALLTRRLTNARGEFAGVVAAFLNLRYFEEFYKAVELNESGAITLHHRDGTVLASYPHRDDIVGSTYAALPPFKDVLAHAIAGTAMMDSPIDGSSRVVAIQALKLFPLAVSVSVSADQILAPWRRQSDVFLVSAVVACVVIGTLLLLLAQQSHKVETLLGEFRSARDAAESANVRLLEQMAERERTEAALRQAQRIEAVGQLTGGVAHDFNNLLTVVLGNIDLLQQSCAQESVTAERLERMRKAAERGATLTDQLLAFARRQPLVARAMKLNDVVQEMTGLLQSAAGGNIRIETLLADDPWLALVDPTQIELVILNLAINARDAMPTGGTLTVETANTHLGPPERPEDPPAGDYVMVRVGDTGTGMAPDVLAKAFEPFFTTKGPGRGSGLGLSQVFGLARQSGGGVRIESAPGLGTSVRVFLPRAAPAADEPPAGAAAAGPVGSASTVLLVDDDEAVRCTTGMILQTMGYTVLQTEGGEGALERLADDSEIDILLTDVAMPGMNGPELARRVRELRPAMPIVFFSGYADPEAVAGASIRQRIVRKPFRASELAAQIEAALAEHRTPA</sequence>
<feature type="transmembrane region" description="Helical" evidence="5">
    <location>
        <begin position="298"/>
        <end position="318"/>
    </location>
</feature>
<gene>
    <name evidence="8" type="ORF">OL599_04070</name>
</gene>
<reference evidence="8" key="1">
    <citation type="submission" date="2022-09" db="EMBL/GenBank/DDBJ databases">
        <title>Rhodovastum sp. nov. RN2-1 isolated from soil in Seongnam, South Korea.</title>
        <authorList>
            <person name="Le N.T."/>
        </authorList>
    </citation>
    <scope>NUCLEOTIDE SEQUENCE</scope>
    <source>
        <strain evidence="8">RN2-1</strain>
    </source>
</reference>
<dbReference type="InterPro" id="IPR004358">
    <property type="entry name" value="Sig_transdc_His_kin-like_C"/>
</dbReference>
<dbReference type="CDD" id="cd00082">
    <property type="entry name" value="HisKA"/>
    <property type="match status" value="1"/>
</dbReference>
<dbReference type="SUPFAM" id="SSF47384">
    <property type="entry name" value="Homodimeric domain of signal transducing histidine kinase"/>
    <property type="match status" value="1"/>
</dbReference>
<dbReference type="SMART" id="SM00388">
    <property type="entry name" value="HisKA"/>
    <property type="match status" value="1"/>
</dbReference>
<dbReference type="InterPro" id="IPR054327">
    <property type="entry name" value="His-kinase-like_sensor"/>
</dbReference>
<dbReference type="CDD" id="cd18773">
    <property type="entry name" value="PDC1_HK_sensor"/>
    <property type="match status" value="1"/>
</dbReference>
<dbReference type="SMART" id="SM00387">
    <property type="entry name" value="HATPase_c"/>
    <property type="match status" value="1"/>
</dbReference>
<dbReference type="EC" id="2.7.13.3" evidence="2"/>
<dbReference type="PROSITE" id="PS50110">
    <property type="entry name" value="RESPONSE_REGULATORY"/>
    <property type="match status" value="1"/>
</dbReference>
<dbReference type="SUPFAM" id="SSF52172">
    <property type="entry name" value="CheY-like"/>
    <property type="match status" value="1"/>
</dbReference>
<feature type="domain" description="Histidine kinase" evidence="6">
    <location>
        <begin position="374"/>
        <end position="595"/>
    </location>
</feature>
<reference evidence="8" key="2">
    <citation type="submission" date="2022-10" db="EMBL/GenBank/DDBJ databases">
        <authorList>
            <person name="Trinh H.N."/>
        </authorList>
    </citation>
    <scope>NUCLEOTIDE SEQUENCE</scope>
    <source>
        <strain evidence="8">RN2-1</strain>
    </source>
</reference>
<keyword evidence="5" id="KW-0812">Transmembrane</keyword>
<proteinExistence type="predicted"/>
<dbReference type="GO" id="GO:0000155">
    <property type="term" value="F:phosphorelay sensor kinase activity"/>
    <property type="evidence" value="ECO:0007669"/>
    <property type="project" value="InterPro"/>
</dbReference>
<dbReference type="PRINTS" id="PR00344">
    <property type="entry name" value="BCTRLSENSOR"/>
</dbReference>
<dbReference type="CDD" id="cd12915">
    <property type="entry name" value="PDC2_DGC_like"/>
    <property type="match status" value="1"/>
</dbReference>
<keyword evidence="5" id="KW-1133">Transmembrane helix</keyword>
<dbReference type="RefSeq" id="WP_264712358.1">
    <property type="nucleotide sequence ID" value="NZ_JAPDNT010000002.1"/>
</dbReference>
<evidence type="ECO:0000313" key="8">
    <source>
        <dbReference type="EMBL" id="MCW3473744.1"/>
    </source>
</evidence>
<dbReference type="AlphaFoldDB" id="A0AA41YHW7"/>
<evidence type="ECO:0000256" key="4">
    <source>
        <dbReference type="PROSITE-ProRule" id="PRU00169"/>
    </source>
</evidence>
<dbReference type="InterPro" id="IPR003661">
    <property type="entry name" value="HisK_dim/P_dom"/>
</dbReference>
<feature type="domain" description="Response regulatory" evidence="7">
    <location>
        <begin position="616"/>
        <end position="729"/>
    </location>
</feature>
<dbReference type="PROSITE" id="PS50109">
    <property type="entry name" value="HIS_KIN"/>
    <property type="match status" value="1"/>
</dbReference>
<evidence type="ECO:0000259" key="6">
    <source>
        <dbReference type="PROSITE" id="PS50109"/>
    </source>
</evidence>
<dbReference type="InterPro" id="IPR005467">
    <property type="entry name" value="His_kinase_dom"/>
</dbReference>
<feature type="transmembrane region" description="Helical" evidence="5">
    <location>
        <begin position="20"/>
        <end position="42"/>
    </location>
</feature>
<accession>A0AA41YHW7</accession>
<dbReference type="SMART" id="SM00448">
    <property type="entry name" value="REC"/>
    <property type="match status" value="1"/>
</dbReference>
<organism evidence="8 9">
    <name type="scientific">Limobrevibacterium gyesilva</name>
    <dbReference type="NCBI Taxonomy" id="2991712"/>
    <lineage>
        <taxon>Bacteria</taxon>
        <taxon>Pseudomonadati</taxon>
        <taxon>Pseudomonadota</taxon>
        <taxon>Alphaproteobacteria</taxon>
        <taxon>Acetobacterales</taxon>
        <taxon>Acetobacteraceae</taxon>
        <taxon>Limobrevibacterium</taxon>
    </lineage>
</organism>
<name>A0AA41YHW7_9PROT</name>
<evidence type="ECO:0000256" key="2">
    <source>
        <dbReference type="ARBA" id="ARBA00012438"/>
    </source>
</evidence>
<evidence type="ECO:0000256" key="3">
    <source>
        <dbReference type="ARBA" id="ARBA00022553"/>
    </source>
</evidence>
<protein>
    <recommendedName>
        <fullName evidence="2">histidine kinase</fullName>
        <ecNumber evidence="2">2.7.13.3</ecNumber>
    </recommendedName>
</protein>
<feature type="modified residue" description="4-aspartylphosphate" evidence="4">
    <location>
        <position position="666"/>
    </location>
</feature>
<evidence type="ECO:0000256" key="1">
    <source>
        <dbReference type="ARBA" id="ARBA00000085"/>
    </source>
</evidence>
<dbReference type="SUPFAM" id="SSF55874">
    <property type="entry name" value="ATPase domain of HSP90 chaperone/DNA topoisomerase II/histidine kinase"/>
    <property type="match status" value="1"/>
</dbReference>
<dbReference type="Gene3D" id="3.30.565.10">
    <property type="entry name" value="Histidine kinase-like ATPase, C-terminal domain"/>
    <property type="match status" value="1"/>
</dbReference>
<evidence type="ECO:0000259" key="7">
    <source>
        <dbReference type="PROSITE" id="PS50110"/>
    </source>
</evidence>
<dbReference type="InterPro" id="IPR036890">
    <property type="entry name" value="HATPase_C_sf"/>
</dbReference>
<dbReference type="Gene3D" id="3.40.50.2300">
    <property type="match status" value="1"/>
</dbReference>
<keyword evidence="9" id="KW-1185">Reference proteome</keyword>
<dbReference type="Pfam" id="PF00512">
    <property type="entry name" value="HisKA"/>
    <property type="match status" value="1"/>
</dbReference>
<dbReference type="InterPro" id="IPR003594">
    <property type="entry name" value="HATPase_dom"/>
</dbReference>
<dbReference type="Pfam" id="PF00072">
    <property type="entry name" value="Response_reg"/>
    <property type="match status" value="1"/>
</dbReference>
<dbReference type="InterPro" id="IPR036097">
    <property type="entry name" value="HisK_dim/P_sf"/>
</dbReference>
<dbReference type="Proteomes" id="UP001165679">
    <property type="component" value="Unassembled WGS sequence"/>
</dbReference>
<dbReference type="Gene3D" id="3.30.450.20">
    <property type="entry name" value="PAS domain"/>
    <property type="match status" value="2"/>
</dbReference>
<keyword evidence="5" id="KW-0472">Membrane</keyword>
<evidence type="ECO:0000313" key="9">
    <source>
        <dbReference type="Proteomes" id="UP001165679"/>
    </source>
</evidence>
<evidence type="ECO:0000256" key="5">
    <source>
        <dbReference type="SAM" id="Phobius"/>
    </source>
</evidence>
<dbReference type="EMBL" id="JAPDNT010000002">
    <property type="protein sequence ID" value="MCW3473744.1"/>
    <property type="molecule type" value="Genomic_DNA"/>
</dbReference>